<sequence length="222" mass="24340">MKKDSSKGYIILGILFVLISIIAFAVPSAKTTAFWVSYGFTVLAFAAQITIWKAAFKRSGSLKSKFLGFPVVHIGIVYLVVQIIAFAIFLFIPVLPVWSAGVACSVIASTSAVCMIVSNAGRSEIERGSAKVQKKTFYIKKLQTEVETLTEAETDTATKSALAQLKEKIRYSDPMSTEQIADIEDQITAKIGELKSATNKAKIIAELNLLLDERNRKIKILK</sequence>
<keyword evidence="1" id="KW-1133">Transmembrane helix</keyword>
<reference evidence="2" key="1">
    <citation type="submission" date="2021-10" db="EMBL/GenBank/DDBJ databases">
        <title>Anaerobic single-cell dispensing facilitates the cultivation of human gut bacteria.</title>
        <authorList>
            <person name="Afrizal A."/>
        </authorList>
    </citation>
    <scope>NUCLEOTIDE SEQUENCE</scope>
    <source>
        <strain evidence="2">CLA-AA-H215</strain>
    </source>
</reference>
<protein>
    <submittedName>
        <fullName evidence="2">Uncharacterized protein</fullName>
    </submittedName>
</protein>
<evidence type="ECO:0000313" key="3">
    <source>
        <dbReference type="Proteomes" id="UP001198182"/>
    </source>
</evidence>
<dbReference type="RefSeq" id="WP_308453221.1">
    <property type="nucleotide sequence ID" value="NZ_JAJEQR010000013.1"/>
</dbReference>
<feature type="transmembrane region" description="Helical" evidence="1">
    <location>
        <begin position="35"/>
        <end position="55"/>
    </location>
</feature>
<keyword evidence="1" id="KW-0812">Transmembrane</keyword>
<keyword evidence="3" id="KW-1185">Reference proteome</keyword>
<keyword evidence="1" id="KW-0472">Membrane</keyword>
<dbReference type="AlphaFoldDB" id="A0AAE3EAS7"/>
<gene>
    <name evidence="2" type="ORF">LKD81_05985</name>
</gene>
<feature type="transmembrane region" description="Helical" evidence="1">
    <location>
        <begin position="9"/>
        <end position="29"/>
    </location>
</feature>
<evidence type="ECO:0000256" key="1">
    <source>
        <dbReference type="SAM" id="Phobius"/>
    </source>
</evidence>
<evidence type="ECO:0000313" key="2">
    <source>
        <dbReference type="EMBL" id="MCC2230551.1"/>
    </source>
</evidence>
<comment type="caution">
    <text evidence="2">The sequence shown here is derived from an EMBL/GenBank/DDBJ whole genome shotgun (WGS) entry which is preliminary data.</text>
</comment>
<feature type="transmembrane region" description="Helical" evidence="1">
    <location>
        <begin position="98"/>
        <end position="117"/>
    </location>
</feature>
<proteinExistence type="predicted"/>
<accession>A0AAE3EAS7</accession>
<feature type="transmembrane region" description="Helical" evidence="1">
    <location>
        <begin position="67"/>
        <end position="92"/>
    </location>
</feature>
<dbReference type="Proteomes" id="UP001198182">
    <property type="component" value="Unassembled WGS sequence"/>
</dbReference>
<dbReference type="EMBL" id="JAJEQR010000013">
    <property type="protein sequence ID" value="MCC2230551.1"/>
    <property type="molecule type" value="Genomic_DNA"/>
</dbReference>
<organism evidence="2 3">
    <name type="scientific">Hominifimenecus microfluidus</name>
    <dbReference type="NCBI Taxonomy" id="2885348"/>
    <lineage>
        <taxon>Bacteria</taxon>
        <taxon>Bacillati</taxon>
        <taxon>Bacillota</taxon>
        <taxon>Clostridia</taxon>
        <taxon>Lachnospirales</taxon>
        <taxon>Lachnospiraceae</taxon>
        <taxon>Hominifimenecus</taxon>
    </lineage>
</organism>
<name>A0AAE3EAS7_9FIRM</name>